<sequence length="117" mass="13340">MCRAFPVTLKGSARAWFNKLTPGSIRSFKELSMNFVSYFIAGQHYGKPATHLLTLKQGRWESLRDYTTRFNKEVVQIDEADDIVSITVYIAGLYSGQFLYVLSQEPPKTLAELMLRA</sequence>
<keyword evidence="2" id="KW-1185">Reference proteome</keyword>
<name>A0ACC0NAZ9_RHOML</name>
<comment type="caution">
    <text evidence="1">The sequence shown here is derived from an EMBL/GenBank/DDBJ whole genome shotgun (WGS) entry which is preliminary data.</text>
</comment>
<reference evidence="1" key="1">
    <citation type="submission" date="2022-02" db="EMBL/GenBank/DDBJ databases">
        <title>Plant Genome Project.</title>
        <authorList>
            <person name="Zhang R.-G."/>
        </authorList>
    </citation>
    <scope>NUCLEOTIDE SEQUENCE</scope>
    <source>
        <strain evidence="1">AT1</strain>
    </source>
</reference>
<evidence type="ECO:0000313" key="2">
    <source>
        <dbReference type="Proteomes" id="UP001062846"/>
    </source>
</evidence>
<accession>A0ACC0NAZ9</accession>
<organism evidence="1 2">
    <name type="scientific">Rhododendron molle</name>
    <name type="common">Chinese azalea</name>
    <name type="synonym">Azalea mollis</name>
    <dbReference type="NCBI Taxonomy" id="49168"/>
    <lineage>
        <taxon>Eukaryota</taxon>
        <taxon>Viridiplantae</taxon>
        <taxon>Streptophyta</taxon>
        <taxon>Embryophyta</taxon>
        <taxon>Tracheophyta</taxon>
        <taxon>Spermatophyta</taxon>
        <taxon>Magnoliopsida</taxon>
        <taxon>eudicotyledons</taxon>
        <taxon>Gunneridae</taxon>
        <taxon>Pentapetalae</taxon>
        <taxon>asterids</taxon>
        <taxon>Ericales</taxon>
        <taxon>Ericaceae</taxon>
        <taxon>Ericoideae</taxon>
        <taxon>Rhodoreae</taxon>
        <taxon>Rhododendron</taxon>
    </lineage>
</organism>
<gene>
    <name evidence="1" type="ORF">RHMOL_Rhmol06G0106700</name>
</gene>
<dbReference type="Proteomes" id="UP001062846">
    <property type="component" value="Chromosome 6"/>
</dbReference>
<dbReference type="EMBL" id="CM046393">
    <property type="protein sequence ID" value="KAI8550436.1"/>
    <property type="molecule type" value="Genomic_DNA"/>
</dbReference>
<evidence type="ECO:0000313" key="1">
    <source>
        <dbReference type="EMBL" id="KAI8550436.1"/>
    </source>
</evidence>
<protein>
    <submittedName>
        <fullName evidence="1">Uncharacterized protein</fullName>
    </submittedName>
</protein>
<proteinExistence type="predicted"/>